<dbReference type="SUPFAM" id="SSF52540">
    <property type="entry name" value="P-loop containing nucleoside triphosphate hydrolases"/>
    <property type="match status" value="1"/>
</dbReference>
<evidence type="ECO:0000313" key="1">
    <source>
        <dbReference type="EMBL" id="KAE9628166.1"/>
    </source>
</evidence>
<sequence length="184" mass="20346">MTTSFFQNFPLRTGRTHEICLPNAQSFAFALGGYLGGAVLWICEDWIAGHINPIGFSSYMDPQNLLRVKTKDQTDGLAVAEEALRSGVVNLVVIELHQPLNFTAGRRLQLAAQAGESTGLCIIPEGQGNNAAETRWRCAPVFDQQDSTLQRWEITKNKSGTLAAWDVRWDAQTRRIIVVSKASQ</sequence>
<dbReference type="Gene3D" id="3.40.50.300">
    <property type="entry name" value="P-loop containing nucleotide triphosphate hydrolases"/>
    <property type="match status" value="1"/>
</dbReference>
<name>A0A6A4RH17_9RHOB</name>
<dbReference type="InterPro" id="IPR027417">
    <property type="entry name" value="P-loop_NTPase"/>
</dbReference>
<organism evidence="1 2">
    <name type="scientific">Parasedimentitalea maritima</name>
    <dbReference type="NCBI Taxonomy" id="2578117"/>
    <lineage>
        <taxon>Bacteria</taxon>
        <taxon>Pseudomonadati</taxon>
        <taxon>Pseudomonadota</taxon>
        <taxon>Alphaproteobacteria</taxon>
        <taxon>Rhodobacterales</taxon>
        <taxon>Paracoccaceae</taxon>
        <taxon>Parasedimentitalea</taxon>
    </lineage>
</organism>
<protein>
    <recommendedName>
        <fullName evidence="3">Protein ImuA</fullName>
    </recommendedName>
</protein>
<proteinExistence type="predicted"/>
<reference evidence="1 2" key="1">
    <citation type="submission" date="2019-12" db="EMBL/GenBank/DDBJ databases">
        <authorList>
            <person name="Zhang Y.-J."/>
        </authorList>
    </citation>
    <scope>NUCLEOTIDE SEQUENCE [LARGE SCALE GENOMIC DNA]</scope>
    <source>
        <strain evidence="1 2">H18S-6</strain>
    </source>
</reference>
<evidence type="ECO:0008006" key="3">
    <source>
        <dbReference type="Google" id="ProtNLM"/>
    </source>
</evidence>
<dbReference type="RefSeq" id="WP_158980415.1">
    <property type="nucleotide sequence ID" value="NZ_WSFO01000010.1"/>
</dbReference>
<dbReference type="AlphaFoldDB" id="A0A6A4RH17"/>
<dbReference type="EMBL" id="WSFO01000010">
    <property type="protein sequence ID" value="KAE9628166.1"/>
    <property type="molecule type" value="Genomic_DNA"/>
</dbReference>
<accession>A0A6A4RH17</accession>
<gene>
    <name evidence="1" type="ORF">GP644_16155</name>
</gene>
<evidence type="ECO:0000313" key="2">
    <source>
        <dbReference type="Proteomes" id="UP000441586"/>
    </source>
</evidence>
<comment type="caution">
    <text evidence="1">The sequence shown here is derived from an EMBL/GenBank/DDBJ whole genome shotgun (WGS) entry which is preliminary data.</text>
</comment>
<dbReference type="Proteomes" id="UP000441586">
    <property type="component" value="Unassembled WGS sequence"/>
</dbReference>